<proteinExistence type="predicted"/>
<protein>
    <recommendedName>
        <fullName evidence="3">Transposase</fullName>
    </recommendedName>
</protein>
<name>A0ABT7AU19_9CYAN</name>
<dbReference type="Proteomes" id="UP001235303">
    <property type="component" value="Unassembled WGS sequence"/>
</dbReference>
<gene>
    <name evidence="1" type="ORF">PMG71_13260</name>
</gene>
<keyword evidence="2" id="KW-1185">Reference proteome</keyword>
<organism evidence="1 2">
    <name type="scientific">Roseofilum acuticapitatum BLCC-M154</name>
    <dbReference type="NCBI Taxonomy" id="3022444"/>
    <lineage>
        <taxon>Bacteria</taxon>
        <taxon>Bacillati</taxon>
        <taxon>Cyanobacteriota</taxon>
        <taxon>Cyanophyceae</taxon>
        <taxon>Desertifilales</taxon>
        <taxon>Desertifilaceae</taxon>
        <taxon>Roseofilum</taxon>
        <taxon>Roseofilum acuticapitatum</taxon>
    </lineage>
</organism>
<sequence length="56" mass="6526">MTQCLTFPIDQELSVSLSWIFNTLNHFMIYDRLHPHQTNASFRQLQAEAIANPAHK</sequence>
<dbReference type="RefSeq" id="WP_283754159.1">
    <property type="nucleotide sequence ID" value="NZ_JAQOSP010000088.1"/>
</dbReference>
<evidence type="ECO:0000313" key="2">
    <source>
        <dbReference type="Proteomes" id="UP001235303"/>
    </source>
</evidence>
<comment type="caution">
    <text evidence="1">The sequence shown here is derived from an EMBL/GenBank/DDBJ whole genome shotgun (WGS) entry which is preliminary data.</text>
</comment>
<dbReference type="EMBL" id="JAQOSP010000088">
    <property type="protein sequence ID" value="MDJ1170401.1"/>
    <property type="molecule type" value="Genomic_DNA"/>
</dbReference>
<evidence type="ECO:0008006" key="3">
    <source>
        <dbReference type="Google" id="ProtNLM"/>
    </source>
</evidence>
<evidence type="ECO:0000313" key="1">
    <source>
        <dbReference type="EMBL" id="MDJ1170401.1"/>
    </source>
</evidence>
<reference evidence="1 2" key="1">
    <citation type="submission" date="2023-01" db="EMBL/GenBank/DDBJ databases">
        <title>Novel diversity within Roseofilum (Cyanobacteria; Desertifilaceae) from marine benthic mats with descriptions of four novel species.</title>
        <authorList>
            <person name="Wang Y."/>
            <person name="Berthold D.E."/>
            <person name="Hu J."/>
            <person name="Lefler F.W."/>
            <person name="Laughinghouse H.D. IV."/>
        </authorList>
    </citation>
    <scope>NUCLEOTIDE SEQUENCE [LARGE SCALE GENOMIC DNA]</scope>
    <source>
        <strain evidence="1 2">BLCC-M154</strain>
    </source>
</reference>
<accession>A0ABT7AU19</accession>